<evidence type="ECO:0000313" key="1">
    <source>
        <dbReference type="EMBL" id="KAI5081400.1"/>
    </source>
</evidence>
<proteinExistence type="predicted"/>
<name>A0A9D4ZQG5_ADICA</name>
<protein>
    <submittedName>
        <fullName evidence="1">Uncharacterized protein</fullName>
    </submittedName>
</protein>
<dbReference type="Proteomes" id="UP000886520">
    <property type="component" value="Chromosome 4"/>
</dbReference>
<dbReference type="AlphaFoldDB" id="A0A9D4ZQG5"/>
<comment type="caution">
    <text evidence="1">The sequence shown here is derived from an EMBL/GenBank/DDBJ whole genome shotgun (WGS) entry which is preliminary data.</text>
</comment>
<accession>A0A9D4ZQG5</accession>
<evidence type="ECO:0000313" key="2">
    <source>
        <dbReference type="Proteomes" id="UP000886520"/>
    </source>
</evidence>
<dbReference type="EMBL" id="JABFUD020000004">
    <property type="protein sequence ID" value="KAI5081400.1"/>
    <property type="molecule type" value="Genomic_DNA"/>
</dbReference>
<organism evidence="1 2">
    <name type="scientific">Adiantum capillus-veneris</name>
    <name type="common">Maidenhair fern</name>
    <dbReference type="NCBI Taxonomy" id="13818"/>
    <lineage>
        <taxon>Eukaryota</taxon>
        <taxon>Viridiplantae</taxon>
        <taxon>Streptophyta</taxon>
        <taxon>Embryophyta</taxon>
        <taxon>Tracheophyta</taxon>
        <taxon>Polypodiopsida</taxon>
        <taxon>Polypodiidae</taxon>
        <taxon>Polypodiales</taxon>
        <taxon>Pteridineae</taxon>
        <taxon>Pteridaceae</taxon>
        <taxon>Vittarioideae</taxon>
        <taxon>Adiantum</taxon>
    </lineage>
</organism>
<keyword evidence="2" id="KW-1185">Reference proteome</keyword>
<reference evidence="1" key="1">
    <citation type="submission" date="2021-01" db="EMBL/GenBank/DDBJ databases">
        <title>Adiantum capillus-veneris genome.</title>
        <authorList>
            <person name="Fang Y."/>
            <person name="Liao Q."/>
        </authorList>
    </citation>
    <scope>NUCLEOTIDE SEQUENCE</scope>
    <source>
        <strain evidence="1">H3</strain>
        <tissue evidence="1">Leaf</tissue>
    </source>
</reference>
<sequence length="128" mass="14315">IINEIAAVSKRNSCCLKIADVSNSRILTLLESRIELLIYQSTWDEKRTSTIYKKSQYMEDGLKSRISCIAGDSCSAVVRRANREETGTEASSREMKTRAASPLVAYSQVRERRVVSPPEQVVSQWASG</sequence>
<feature type="non-terminal residue" evidence="1">
    <location>
        <position position="1"/>
    </location>
</feature>
<gene>
    <name evidence="1" type="ORF">GOP47_0004583</name>
</gene>